<protein>
    <submittedName>
        <fullName evidence="1">Uncharacterized protein</fullName>
    </submittedName>
</protein>
<dbReference type="AlphaFoldDB" id="A0A2P8HNV4"/>
<accession>A0A2P8HNV4</accession>
<evidence type="ECO:0000313" key="1">
    <source>
        <dbReference type="EMBL" id="PSL47893.1"/>
    </source>
</evidence>
<dbReference type="RefSeq" id="WP_106528313.1">
    <property type="nucleotide sequence ID" value="NZ_PYAW01000002.1"/>
</dbReference>
<sequence>MDPVWEGNILFNVAGAGNMPVTDYITANPLLARNSTGTFHLQAGSPAIGKASGSYPSVLYDMDGQPRSSRLDAGADQVSAAPVKAHILTAGMTGCNGEQQ</sequence>
<name>A0A2P8HNV4_CHINA</name>
<dbReference type="EMBL" id="PYAW01000002">
    <property type="protein sequence ID" value="PSL47893.1"/>
    <property type="molecule type" value="Genomic_DNA"/>
</dbReference>
<reference evidence="1 2" key="1">
    <citation type="submission" date="2018-03" db="EMBL/GenBank/DDBJ databases">
        <title>Genomic Encyclopedia of Archaeal and Bacterial Type Strains, Phase II (KMG-II): from individual species to whole genera.</title>
        <authorList>
            <person name="Goeker M."/>
        </authorList>
    </citation>
    <scope>NUCLEOTIDE SEQUENCE [LARGE SCALE GENOMIC DNA]</scope>
    <source>
        <strain evidence="1 2">DSM 24859</strain>
    </source>
</reference>
<dbReference type="InterPro" id="IPR059226">
    <property type="entry name" value="Choice_anch_Q_dom"/>
</dbReference>
<organism evidence="1 2">
    <name type="scientific">Chitinophaga niastensis</name>
    <dbReference type="NCBI Taxonomy" id="536980"/>
    <lineage>
        <taxon>Bacteria</taxon>
        <taxon>Pseudomonadati</taxon>
        <taxon>Bacteroidota</taxon>
        <taxon>Chitinophagia</taxon>
        <taxon>Chitinophagales</taxon>
        <taxon>Chitinophagaceae</taxon>
        <taxon>Chitinophaga</taxon>
    </lineage>
</organism>
<dbReference type="Proteomes" id="UP000240971">
    <property type="component" value="Unassembled WGS sequence"/>
</dbReference>
<keyword evidence="2" id="KW-1185">Reference proteome</keyword>
<proteinExistence type="predicted"/>
<comment type="caution">
    <text evidence="1">The sequence shown here is derived from an EMBL/GenBank/DDBJ whole genome shotgun (WGS) entry which is preliminary data.</text>
</comment>
<dbReference type="OrthoDB" id="6475864at2"/>
<dbReference type="NCBIfam" id="NF041518">
    <property type="entry name" value="choice_anch_Q"/>
    <property type="match status" value="1"/>
</dbReference>
<evidence type="ECO:0000313" key="2">
    <source>
        <dbReference type="Proteomes" id="UP000240971"/>
    </source>
</evidence>
<gene>
    <name evidence="1" type="ORF">CLV51_102753</name>
</gene>